<accession>A0A7J6WCR8</accession>
<protein>
    <submittedName>
        <fullName evidence="1">Uncharacterized protein</fullName>
    </submittedName>
</protein>
<reference evidence="1 2" key="1">
    <citation type="submission" date="2020-06" db="EMBL/GenBank/DDBJ databases">
        <title>Transcriptomic and genomic resources for Thalictrum thalictroides and T. hernandezii: Facilitating candidate gene discovery in an emerging model plant lineage.</title>
        <authorList>
            <person name="Arias T."/>
            <person name="Riano-Pachon D.M."/>
            <person name="Di Stilio V.S."/>
        </authorList>
    </citation>
    <scope>NUCLEOTIDE SEQUENCE [LARGE SCALE GENOMIC DNA]</scope>
    <source>
        <strain evidence="2">cv. WT478/WT964</strain>
        <tissue evidence="1">Leaves</tissue>
    </source>
</reference>
<dbReference type="AlphaFoldDB" id="A0A7J6WCR8"/>
<organism evidence="1 2">
    <name type="scientific">Thalictrum thalictroides</name>
    <name type="common">Rue-anemone</name>
    <name type="synonym">Anemone thalictroides</name>
    <dbReference type="NCBI Taxonomy" id="46969"/>
    <lineage>
        <taxon>Eukaryota</taxon>
        <taxon>Viridiplantae</taxon>
        <taxon>Streptophyta</taxon>
        <taxon>Embryophyta</taxon>
        <taxon>Tracheophyta</taxon>
        <taxon>Spermatophyta</taxon>
        <taxon>Magnoliopsida</taxon>
        <taxon>Ranunculales</taxon>
        <taxon>Ranunculaceae</taxon>
        <taxon>Thalictroideae</taxon>
        <taxon>Thalictrum</taxon>
    </lineage>
</organism>
<evidence type="ECO:0000313" key="1">
    <source>
        <dbReference type="EMBL" id="KAF5194002.1"/>
    </source>
</evidence>
<name>A0A7J6WCR8_THATH</name>
<dbReference type="Proteomes" id="UP000554482">
    <property type="component" value="Unassembled WGS sequence"/>
</dbReference>
<keyword evidence="2" id="KW-1185">Reference proteome</keyword>
<evidence type="ECO:0000313" key="2">
    <source>
        <dbReference type="Proteomes" id="UP000554482"/>
    </source>
</evidence>
<dbReference type="EMBL" id="JABWDY010019338">
    <property type="protein sequence ID" value="KAF5194002.1"/>
    <property type="molecule type" value="Genomic_DNA"/>
</dbReference>
<proteinExistence type="predicted"/>
<gene>
    <name evidence="1" type="ORF">FRX31_016412</name>
</gene>
<comment type="caution">
    <text evidence="1">The sequence shown here is derived from an EMBL/GenBank/DDBJ whole genome shotgun (WGS) entry which is preliminary data.</text>
</comment>
<sequence length="69" mass="8134">MSGGNTSQKDCPKSAQEEWRWIIQQSFVWQSKRELRAMLMVRVKKQKDSQTNRKLALNEAMKLTSFLEC</sequence>